<organism evidence="1 2">
    <name type="scientific">Devosia sediminis</name>
    <dbReference type="NCBI Taxonomy" id="2798801"/>
    <lineage>
        <taxon>Bacteria</taxon>
        <taxon>Pseudomonadati</taxon>
        <taxon>Pseudomonadota</taxon>
        <taxon>Alphaproteobacteria</taxon>
        <taxon>Hyphomicrobiales</taxon>
        <taxon>Devosiaceae</taxon>
        <taxon>Devosia</taxon>
    </lineage>
</organism>
<dbReference type="Proteomes" id="UP000602124">
    <property type="component" value="Unassembled WGS sequence"/>
</dbReference>
<dbReference type="EMBL" id="JAEKMH010000005">
    <property type="protein sequence ID" value="MBJ3786716.1"/>
    <property type="molecule type" value="Genomic_DNA"/>
</dbReference>
<reference evidence="1" key="1">
    <citation type="submission" date="2020-12" db="EMBL/GenBank/DDBJ databases">
        <title>Devosia sp. MSA67 isolated from Mo River.</title>
        <authorList>
            <person name="Ma F."/>
            <person name="Zi Z."/>
        </authorList>
    </citation>
    <scope>NUCLEOTIDE SEQUENCE</scope>
    <source>
        <strain evidence="1">MSA67</strain>
    </source>
</reference>
<dbReference type="CDD" id="cd07814">
    <property type="entry name" value="SRPBCC_CalC_Aha1-like"/>
    <property type="match status" value="1"/>
</dbReference>
<evidence type="ECO:0000313" key="1">
    <source>
        <dbReference type="EMBL" id="MBJ3786716.1"/>
    </source>
</evidence>
<protein>
    <submittedName>
        <fullName evidence="1">SRPBCC domain-containing protein</fullName>
    </submittedName>
</protein>
<accession>A0A934J0L3</accession>
<sequence length="248" mass="27307">MSEKSDARQVVVDITIAAPIEAVWEALRDPKLIKTWFGWDAPSLADEIKFIFIDHATPDEARRVVQFGEWEGSSDAIELTQTGGGTRLRLMRSGGAPLDWDGVYEDIREGWVNFFQQLRLALELHEGEGRRTIYLSGAAKPGVGEPSAELGLDGPIAYKAGRPYTASLAPGLNARGLVWYTTHYQTGLVVEQFGNGLIVVSDMGVSPKRPNGGGSVLITTYGLSDSEFATLETQWKGWWDERYGKAEE</sequence>
<name>A0A934J0L3_9HYPH</name>
<gene>
    <name evidence="1" type="ORF">JEQ47_18470</name>
</gene>
<dbReference type="RefSeq" id="WP_198877919.1">
    <property type="nucleotide sequence ID" value="NZ_JAEKMH010000005.1"/>
</dbReference>
<comment type="caution">
    <text evidence="1">The sequence shown here is derived from an EMBL/GenBank/DDBJ whole genome shotgun (WGS) entry which is preliminary data.</text>
</comment>
<proteinExistence type="predicted"/>
<dbReference type="SUPFAM" id="SSF55961">
    <property type="entry name" value="Bet v1-like"/>
    <property type="match status" value="1"/>
</dbReference>
<dbReference type="Gene3D" id="3.30.530.20">
    <property type="match status" value="1"/>
</dbReference>
<keyword evidence="2" id="KW-1185">Reference proteome</keyword>
<evidence type="ECO:0000313" key="2">
    <source>
        <dbReference type="Proteomes" id="UP000602124"/>
    </source>
</evidence>
<dbReference type="InterPro" id="IPR023393">
    <property type="entry name" value="START-like_dom_sf"/>
</dbReference>
<dbReference type="AlphaFoldDB" id="A0A934J0L3"/>